<dbReference type="SUPFAM" id="SSF55073">
    <property type="entry name" value="Nucleotide cyclase"/>
    <property type="match status" value="1"/>
</dbReference>
<feature type="transmembrane region" description="Helical" evidence="1">
    <location>
        <begin position="76"/>
        <end position="98"/>
    </location>
</feature>
<feature type="non-terminal residue" evidence="3">
    <location>
        <position position="1"/>
    </location>
</feature>
<dbReference type="GO" id="GO:0009190">
    <property type="term" value="P:cyclic nucleotide biosynthetic process"/>
    <property type="evidence" value="ECO:0007669"/>
    <property type="project" value="InterPro"/>
</dbReference>
<dbReference type="InterPro" id="IPR029787">
    <property type="entry name" value="Nucleotide_cyclase"/>
</dbReference>
<dbReference type="GO" id="GO:0035556">
    <property type="term" value="P:intracellular signal transduction"/>
    <property type="evidence" value="ECO:0007669"/>
    <property type="project" value="InterPro"/>
</dbReference>
<keyword evidence="1" id="KW-1133">Transmembrane helix</keyword>
<evidence type="ECO:0000256" key="1">
    <source>
        <dbReference type="SAM" id="Phobius"/>
    </source>
</evidence>
<evidence type="ECO:0000313" key="4">
    <source>
        <dbReference type="Proteomes" id="UP000275652"/>
    </source>
</evidence>
<dbReference type="PANTHER" id="PTHR43336:SF3">
    <property type="entry name" value="GUANYLATE CYCLASE DOMAIN-CONTAINING PROTEIN"/>
    <property type="match status" value="1"/>
</dbReference>
<dbReference type="PANTHER" id="PTHR43336">
    <property type="entry name" value="OXYGEN SENSOR HISTIDINE KINASE RESPONSE REGULATOR DEVS/DOSS"/>
    <property type="match status" value="1"/>
</dbReference>
<organism evidence="3 4">
    <name type="scientific">Aphanomyces astaci</name>
    <name type="common">Crayfish plague agent</name>
    <dbReference type="NCBI Taxonomy" id="112090"/>
    <lineage>
        <taxon>Eukaryota</taxon>
        <taxon>Sar</taxon>
        <taxon>Stramenopiles</taxon>
        <taxon>Oomycota</taxon>
        <taxon>Saprolegniomycetes</taxon>
        <taxon>Saprolegniales</taxon>
        <taxon>Verrucalvaceae</taxon>
        <taxon>Aphanomyces</taxon>
    </lineage>
</organism>
<evidence type="ECO:0000313" key="3">
    <source>
        <dbReference type="EMBL" id="RLO09762.1"/>
    </source>
</evidence>
<feature type="transmembrane region" description="Helical" evidence="1">
    <location>
        <begin position="207"/>
        <end position="225"/>
    </location>
</feature>
<dbReference type="SUPFAM" id="SSF81324">
    <property type="entry name" value="Voltage-gated potassium channels"/>
    <property type="match status" value="1"/>
</dbReference>
<feature type="domain" description="Guanylate cyclase" evidence="2">
    <location>
        <begin position="577"/>
        <end position="615"/>
    </location>
</feature>
<keyword evidence="1" id="KW-0812">Transmembrane</keyword>
<dbReference type="Proteomes" id="UP000275652">
    <property type="component" value="Unassembled WGS sequence"/>
</dbReference>
<accession>A0A9X8HCY0</accession>
<protein>
    <recommendedName>
        <fullName evidence="2">Guanylate cyclase domain-containing protein</fullName>
    </recommendedName>
</protein>
<name>A0A9X8HCY0_APHAT</name>
<reference evidence="3 4" key="1">
    <citation type="journal article" date="2018" name="J. Invertebr. Pathol.">
        <title>New genotyping method for the causative agent of crayfish plague (Aphanomyces astaci) based on whole genome data.</title>
        <authorList>
            <person name="Minardi D."/>
            <person name="Studholme D.J."/>
            <person name="van der Giezen M."/>
            <person name="Pretto T."/>
            <person name="Oidtmann B."/>
        </authorList>
    </citation>
    <scope>NUCLEOTIDE SEQUENCE [LARGE SCALE GENOMIC DNA]</scope>
    <source>
        <strain evidence="3 4">KB13</strain>
    </source>
</reference>
<dbReference type="EMBL" id="QUTI01019285">
    <property type="protein sequence ID" value="RLO09762.1"/>
    <property type="molecule type" value="Genomic_DNA"/>
</dbReference>
<gene>
    <name evidence="3" type="ORF">DYB28_004508</name>
</gene>
<keyword evidence="1" id="KW-0472">Membrane</keyword>
<dbReference type="AlphaFoldDB" id="A0A9X8HCY0"/>
<proteinExistence type="predicted"/>
<comment type="caution">
    <text evidence="3">The sequence shown here is derived from an EMBL/GenBank/DDBJ whole genome shotgun (WGS) entry which is preliminary data.</text>
</comment>
<evidence type="ECO:0000259" key="2">
    <source>
        <dbReference type="PROSITE" id="PS50125"/>
    </source>
</evidence>
<dbReference type="PROSITE" id="PS50125">
    <property type="entry name" value="GUANYLATE_CYCLASE_2"/>
    <property type="match status" value="1"/>
</dbReference>
<feature type="transmembrane region" description="Helical" evidence="1">
    <location>
        <begin position="38"/>
        <end position="61"/>
    </location>
</feature>
<dbReference type="InterPro" id="IPR001054">
    <property type="entry name" value="A/G_cyclase"/>
</dbReference>
<dbReference type="Gene3D" id="1.10.287.70">
    <property type="match status" value="1"/>
</dbReference>
<dbReference type="Gene3D" id="3.30.70.1230">
    <property type="entry name" value="Nucleotide cyclase"/>
    <property type="match status" value="1"/>
</dbReference>
<sequence>VVKTTMLAPTSSKSAKVANKVSPEVQKLPPTQAQRERIVALLDGRGLNIALGVMTIFALFADDMRIGGFTTEADSAFYVLLLLVFVGFSLEMVANVYARPGYFNRGVSFTFWMDLISTLSILSDVEWVMNLIVPEDTNTKGLASTSLQAGKAGRAGTKAGRMVKLIRLIRLIRVSRMFRSKEDSKVVQLNEPSKVGRILTELTTRRLIVLVLTMIIFLPVIDMSLSSVDEYQYDAFFYLHRLAQDYNATGSVTMAAFQSSFQEYIRQCDGLILSVVVYGVSTNLTNEWMHQMQFQGLTSTGAVDTTSTYALSANPTSGWSASYLNMDLSTLRKSDLDTTSSIYACYANDGTVFDTSCFSGYETRMLEKTIAKIGRLLQVGFGSAGTEIISKNMSGTGELNVMIPGAFSLSLILSLNHVAGKKISSIFGFGIIEHFTETVSVLEESVITYINTLADIVHSDANMYYGAANKNIGSAFLIAWKICDGSLPGMRDPRDPATKPIMDAAERVKKRADIGVLLTATGSRPRKISPQELVDSALVAVLRMRVEIHTANQPNGRFHTYLTNQALQDKFDNHFHVAMGFGLHIGWAIEGAIGSKFKIDASYLSPNVNMAARLENATGQFQCDMLISEWFMDEVSPIVKSFCRKVDRVTVKGSEIPMDLWTFDIGNYVDIPLPLVDPNGVQMPMDFERQNFLQVLQERIPRDFFTLFNDGMTQYLDGHWDLAHTAFTAAYAKYPDGPTDVLLKTLARENSDTNGGYAAPAWWKGFRPLTEK</sequence>